<dbReference type="AlphaFoldDB" id="A0A7X2N006"/>
<dbReference type="InterPro" id="IPR037038">
    <property type="entry name" value="HepT-like_sf"/>
</dbReference>
<comment type="caution">
    <text evidence="1">The sequence shown here is derived from an EMBL/GenBank/DDBJ whole genome shotgun (WGS) entry which is preliminary data.</text>
</comment>
<reference evidence="1 2" key="1">
    <citation type="submission" date="2019-08" db="EMBL/GenBank/DDBJ databases">
        <title>In-depth cultivation of the pig gut microbiome towards novel bacterial diversity and tailored functional studies.</title>
        <authorList>
            <person name="Wylensek D."/>
            <person name="Hitch T.C.A."/>
            <person name="Clavel T."/>
        </authorList>
    </citation>
    <scope>NUCLEOTIDE SEQUENCE [LARGE SCALE GENOMIC DNA]</scope>
    <source>
        <strain evidence="1 2">WCA-383-APC-5B</strain>
    </source>
</reference>
<gene>
    <name evidence="1" type="ORF">FYJ33_12850</name>
</gene>
<evidence type="ECO:0008006" key="3">
    <source>
        <dbReference type="Google" id="ProtNLM"/>
    </source>
</evidence>
<organism evidence="1 2">
    <name type="scientific">Inconstantimicrobium porci</name>
    <dbReference type="NCBI Taxonomy" id="2652291"/>
    <lineage>
        <taxon>Bacteria</taxon>
        <taxon>Bacillati</taxon>
        <taxon>Bacillota</taxon>
        <taxon>Clostridia</taxon>
        <taxon>Eubacteriales</taxon>
        <taxon>Clostridiaceae</taxon>
        <taxon>Inconstantimicrobium</taxon>
    </lineage>
</organism>
<evidence type="ECO:0000313" key="1">
    <source>
        <dbReference type="EMBL" id="MSR92256.1"/>
    </source>
</evidence>
<dbReference type="EMBL" id="VULX01000026">
    <property type="protein sequence ID" value="MSR92256.1"/>
    <property type="molecule type" value="Genomic_DNA"/>
</dbReference>
<keyword evidence="2" id="KW-1185">Reference proteome</keyword>
<name>A0A7X2N006_9CLOT</name>
<dbReference type="Gene3D" id="1.20.120.580">
    <property type="entry name" value="bsu32300-like"/>
    <property type="match status" value="1"/>
</dbReference>
<dbReference type="RefSeq" id="WP_154532150.1">
    <property type="nucleotide sequence ID" value="NZ_JAXFSD010000140.1"/>
</dbReference>
<dbReference type="SUPFAM" id="SSF81593">
    <property type="entry name" value="Nucleotidyltransferase substrate binding subunit/domain"/>
    <property type="match status" value="1"/>
</dbReference>
<proteinExistence type="predicted"/>
<sequence length="151" mass="17901">MSPYYKYKKESLKKKFNSAKETLCLMQGAIDEYNNTKSLYLKRAIIGYFQDFSECVIDMAETYLVMTENYVDGCSGIELINKSNIYGFIDTDLSRFLITVIKLRNRYTHDYYKREKVEEDILTYAVTKMHMMQMFLKVTEEKVTLECIMNN</sequence>
<protein>
    <recommendedName>
        <fullName evidence="3">DUF86 domain-containing protein</fullName>
    </recommendedName>
</protein>
<evidence type="ECO:0000313" key="2">
    <source>
        <dbReference type="Proteomes" id="UP000460287"/>
    </source>
</evidence>
<dbReference type="Proteomes" id="UP000460287">
    <property type="component" value="Unassembled WGS sequence"/>
</dbReference>
<accession>A0A7X2N006</accession>